<feature type="region of interest" description="Disordered" evidence="5">
    <location>
        <begin position="87"/>
        <end position="198"/>
    </location>
</feature>
<feature type="domain" description="LIM zinc-binding" evidence="6">
    <location>
        <begin position="419"/>
        <end position="485"/>
    </location>
</feature>
<dbReference type="PANTHER" id="PTHR15468:SF7">
    <property type="entry name" value="SCIELLIN"/>
    <property type="match status" value="1"/>
</dbReference>
<evidence type="ECO:0000259" key="6">
    <source>
        <dbReference type="PROSITE" id="PS50023"/>
    </source>
</evidence>
<keyword evidence="3 4" id="KW-0440">LIM domain</keyword>
<evidence type="ECO:0000256" key="2">
    <source>
        <dbReference type="ARBA" id="ARBA00022833"/>
    </source>
</evidence>
<evidence type="ECO:0000256" key="5">
    <source>
        <dbReference type="SAM" id="MobiDB-lite"/>
    </source>
</evidence>
<dbReference type="PROSITE" id="PS50023">
    <property type="entry name" value="LIM_DOMAIN_2"/>
    <property type="match status" value="1"/>
</dbReference>
<feature type="compositionally biased region" description="Low complexity" evidence="5">
    <location>
        <begin position="316"/>
        <end position="328"/>
    </location>
</feature>
<name>A0A8C7LPR5_ONCKI</name>
<evidence type="ECO:0000256" key="3">
    <source>
        <dbReference type="ARBA" id="ARBA00023038"/>
    </source>
</evidence>
<feature type="region of interest" description="Disordered" evidence="5">
    <location>
        <begin position="309"/>
        <end position="371"/>
    </location>
</feature>
<accession>A0A8C7LPR5</accession>
<dbReference type="GO" id="GO:0005737">
    <property type="term" value="C:cytoplasm"/>
    <property type="evidence" value="ECO:0007669"/>
    <property type="project" value="TreeGrafter"/>
</dbReference>
<feature type="compositionally biased region" description="Polar residues" evidence="5">
    <location>
        <begin position="99"/>
        <end position="111"/>
    </location>
</feature>
<feature type="compositionally biased region" description="Low complexity" evidence="5">
    <location>
        <begin position="335"/>
        <end position="363"/>
    </location>
</feature>
<dbReference type="Proteomes" id="UP000694557">
    <property type="component" value="Unassembled WGS sequence"/>
</dbReference>
<proteinExistence type="predicted"/>
<evidence type="ECO:0000313" key="7">
    <source>
        <dbReference type="Ensembl" id="ENSOKIP00005116602.1"/>
    </source>
</evidence>
<feature type="region of interest" description="Disordered" evidence="5">
    <location>
        <begin position="248"/>
        <end position="274"/>
    </location>
</feature>
<keyword evidence="2 4" id="KW-0862">Zinc</keyword>
<keyword evidence="8" id="KW-1185">Reference proteome</keyword>
<dbReference type="PANTHER" id="PTHR15468">
    <property type="entry name" value="ZNF185"/>
    <property type="match status" value="1"/>
</dbReference>
<evidence type="ECO:0000313" key="8">
    <source>
        <dbReference type="Proteomes" id="UP000694557"/>
    </source>
</evidence>
<organism evidence="7 8">
    <name type="scientific">Oncorhynchus kisutch</name>
    <name type="common">Coho salmon</name>
    <name type="synonym">Salmo kisutch</name>
    <dbReference type="NCBI Taxonomy" id="8019"/>
    <lineage>
        <taxon>Eukaryota</taxon>
        <taxon>Metazoa</taxon>
        <taxon>Chordata</taxon>
        <taxon>Craniata</taxon>
        <taxon>Vertebrata</taxon>
        <taxon>Euteleostomi</taxon>
        <taxon>Actinopterygii</taxon>
        <taxon>Neopterygii</taxon>
        <taxon>Teleostei</taxon>
        <taxon>Protacanthopterygii</taxon>
        <taxon>Salmoniformes</taxon>
        <taxon>Salmonidae</taxon>
        <taxon>Salmoninae</taxon>
        <taxon>Oncorhynchus</taxon>
    </lineage>
</organism>
<feature type="compositionally biased region" description="Basic and acidic residues" evidence="5">
    <location>
        <begin position="248"/>
        <end position="259"/>
    </location>
</feature>
<dbReference type="InterPro" id="IPR001781">
    <property type="entry name" value="Znf_LIM"/>
</dbReference>
<evidence type="ECO:0000256" key="4">
    <source>
        <dbReference type="PROSITE-ProRule" id="PRU00125"/>
    </source>
</evidence>
<dbReference type="GeneTree" id="ENSGT00530000063872"/>
<reference evidence="7" key="2">
    <citation type="submission" date="2025-09" db="UniProtKB">
        <authorList>
            <consortium name="Ensembl"/>
        </authorList>
    </citation>
    <scope>IDENTIFICATION</scope>
</reference>
<dbReference type="PROSITE" id="PS00478">
    <property type="entry name" value="LIM_DOMAIN_1"/>
    <property type="match status" value="1"/>
</dbReference>
<feature type="compositionally biased region" description="Low complexity" evidence="5">
    <location>
        <begin position="160"/>
        <end position="181"/>
    </location>
</feature>
<dbReference type="SMART" id="SM00132">
    <property type="entry name" value="LIM"/>
    <property type="match status" value="1"/>
</dbReference>
<feature type="compositionally biased region" description="Low complexity" evidence="5">
    <location>
        <begin position="121"/>
        <end position="152"/>
    </location>
</feature>
<dbReference type="AlphaFoldDB" id="A0A8C7LPR5"/>
<dbReference type="GO" id="GO:0008544">
    <property type="term" value="P:epidermis development"/>
    <property type="evidence" value="ECO:0007669"/>
    <property type="project" value="TreeGrafter"/>
</dbReference>
<dbReference type="GO" id="GO:0046872">
    <property type="term" value="F:metal ion binding"/>
    <property type="evidence" value="ECO:0007669"/>
    <property type="project" value="UniProtKB-KW"/>
</dbReference>
<dbReference type="Gene3D" id="2.10.110.10">
    <property type="entry name" value="Cysteine Rich Protein"/>
    <property type="match status" value="1"/>
</dbReference>
<keyword evidence="1 4" id="KW-0479">Metal-binding</keyword>
<reference evidence="7" key="1">
    <citation type="submission" date="2025-08" db="UniProtKB">
        <authorList>
            <consortium name="Ensembl"/>
        </authorList>
    </citation>
    <scope>IDENTIFICATION</scope>
</reference>
<sequence length="488" mass="53927">MQYCFCSVNCNILYKMYRSVCQCFVSVCGVVMVVAKSSSPSQAIEDPKKKTSLLKDRSWIRSNADQDEAVDQDPNFGRVVLNKYRSNEALDSAEPADSKSPQTTTTKTLSSVEALKKSTLPSTYGRTSTSYTKSTSPPKSDCLKTTTVSKTTVTEEPKKTSTTTTTTTKGGTTTETTISTSQRVSRSPVVKSPTTNTESFTDRVFSSRKGTEDQLVSSLIPTSVKTEYLIPDSTTSVSKTDTVTLKTTKKESTSGDVSKKPPTIPKRTSSKTEDDLFDTLLPTTMNARYSSPDSTTTITNKEFVTVDSPKGDVKTVKSPTSTTRTITSRSDDVSSTRSSSYTISSKPSEDYTSTNTRRSYSSNPDNSVSVTSPIVYTTSTTYKDSSRAEDDLFDSLMSKPTKTVYSTPESPSRTVLERDLCSYCRKPMSSDPKMVLEDMKINCHTTCFKCEVCSSDLGHLKAGDSMWVYRRTVHCERCFEVTREKWHR</sequence>
<protein>
    <recommendedName>
        <fullName evidence="6">LIM zinc-binding domain-containing protein</fullName>
    </recommendedName>
</protein>
<dbReference type="Ensembl" id="ENSOKIT00005124687.1">
    <property type="protein sequence ID" value="ENSOKIP00005116602.1"/>
    <property type="gene ID" value="ENSOKIG00005050473.1"/>
</dbReference>
<gene>
    <name evidence="7" type="primary">scel</name>
</gene>
<dbReference type="InterPro" id="IPR052621">
    <property type="entry name" value="Cell_Prolif/Cornif_Regul"/>
</dbReference>
<evidence type="ECO:0000256" key="1">
    <source>
        <dbReference type="ARBA" id="ARBA00022723"/>
    </source>
</evidence>